<reference evidence="3" key="1">
    <citation type="submission" date="2023-06" db="EMBL/GenBank/DDBJ databases">
        <title>Genomic analysis of the entomopathogenic nematode Steinernema hermaphroditum.</title>
        <authorList>
            <person name="Schwarz E.M."/>
            <person name="Heppert J.K."/>
            <person name="Baniya A."/>
            <person name="Schwartz H.T."/>
            <person name="Tan C.-H."/>
            <person name="Antoshechkin I."/>
            <person name="Sternberg P.W."/>
            <person name="Goodrich-Blair H."/>
            <person name="Dillman A.R."/>
        </authorList>
    </citation>
    <scope>NUCLEOTIDE SEQUENCE</scope>
    <source>
        <strain evidence="3">PS9179</strain>
        <tissue evidence="3">Whole animal</tissue>
    </source>
</reference>
<evidence type="ECO:0008006" key="5">
    <source>
        <dbReference type="Google" id="ProtNLM"/>
    </source>
</evidence>
<feature type="compositionally biased region" description="Low complexity" evidence="1">
    <location>
        <begin position="80"/>
        <end position="93"/>
    </location>
</feature>
<proteinExistence type="predicted"/>
<dbReference type="AlphaFoldDB" id="A0AA39M6I3"/>
<keyword evidence="4" id="KW-1185">Reference proteome</keyword>
<protein>
    <recommendedName>
        <fullName evidence="5">ShKT domain-containing protein</fullName>
    </recommendedName>
</protein>
<feature type="chain" id="PRO_5041426302" description="ShKT domain-containing protein" evidence="2">
    <location>
        <begin position="20"/>
        <end position="99"/>
    </location>
</feature>
<name>A0AA39M6I3_9BILA</name>
<dbReference type="Proteomes" id="UP001175271">
    <property type="component" value="Unassembled WGS sequence"/>
</dbReference>
<evidence type="ECO:0000313" key="3">
    <source>
        <dbReference type="EMBL" id="KAK0422792.1"/>
    </source>
</evidence>
<evidence type="ECO:0000313" key="4">
    <source>
        <dbReference type="Proteomes" id="UP001175271"/>
    </source>
</evidence>
<feature type="signal peptide" evidence="2">
    <location>
        <begin position="1"/>
        <end position="19"/>
    </location>
</feature>
<feature type="region of interest" description="Disordered" evidence="1">
    <location>
        <begin position="71"/>
        <end position="99"/>
    </location>
</feature>
<dbReference type="EMBL" id="JAUCMV010000001">
    <property type="protein sequence ID" value="KAK0422792.1"/>
    <property type="molecule type" value="Genomic_DNA"/>
</dbReference>
<sequence>MRPLTVVFLLCLLPLQTATSDIDYGRLISYIQERQCYAKADSSVQCSEDFYEFICVFHCLCCLKEAPATEMPSTEVPTPAEDGQGAAEGEQGAAEGGKQ</sequence>
<organism evidence="3 4">
    <name type="scientific">Steinernema hermaphroditum</name>
    <dbReference type="NCBI Taxonomy" id="289476"/>
    <lineage>
        <taxon>Eukaryota</taxon>
        <taxon>Metazoa</taxon>
        <taxon>Ecdysozoa</taxon>
        <taxon>Nematoda</taxon>
        <taxon>Chromadorea</taxon>
        <taxon>Rhabditida</taxon>
        <taxon>Tylenchina</taxon>
        <taxon>Panagrolaimomorpha</taxon>
        <taxon>Strongyloidoidea</taxon>
        <taxon>Steinernematidae</taxon>
        <taxon>Steinernema</taxon>
    </lineage>
</organism>
<keyword evidence="2" id="KW-0732">Signal</keyword>
<gene>
    <name evidence="3" type="ORF">QR680_007789</name>
</gene>
<comment type="caution">
    <text evidence="3">The sequence shown here is derived from an EMBL/GenBank/DDBJ whole genome shotgun (WGS) entry which is preliminary data.</text>
</comment>
<evidence type="ECO:0000256" key="1">
    <source>
        <dbReference type="SAM" id="MobiDB-lite"/>
    </source>
</evidence>
<evidence type="ECO:0000256" key="2">
    <source>
        <dbReference type="SAM" id="SignalP"/>
    </source>
</evidence>
<accession>A0AA39M6I3</accession>